<accession>A0A2M4B4J3</accession>
<evidence type="ECO:0000256" key="1">
    <source>
        <dbReference type="SAM" id="MobiDB-lite"/>
    </source>
</evidence>
<feature type="compositionally biased region" description="Basic residues" evidence="1">
    <location>
        <begin position="48"/>
        <end position="58"/>
    </location>
</feature>
<dbReference type="EMBL" id="GGFK01014632">
    <property type="protein sequence ID" value="MBW47953.1"/>
    <property type="molecule type" value="Transcribed_RNA"/>
</dbReference>
<name>A0A2M4B4J3_9DIPT</name>
<evidence type="ECO:0000313" key="2">
    <source>
        <dbReference type="EMBL" id="MBW47953.1"/>
    </source>
</evidence>
<organism evidence="2">
    <name type="scientific">Anopheles triannulatus</name>
    <dbReference type="NCBI Taxonomy" id="58253"/>
    <lineage>
        <taxon>Eukaryota</taxon>
        <taxon>Metazoa</taxon>
        <taxon>Ecdysozoa</taxon>
        <taxon>Arthropoda</taxon>
        <taxon>Hexapoda</taxon>
        <taxon>Insecta</taxon>
        <taxon>Pterygota</taxon>
        <taxon>Neoptera</taxon>
        <taxon>Endopterygota</taxon>
        <taxon>Diptera</taxon>
        <taxon>Nematocera</taxon>
        <taxon>Culicoidea</taxon>
        <taxon>Culicidae</taxon>
        <taxon>Anophelinae</taxon>
        <taxon>Anopheles</taxon>
    </lineage>
</organism>
<feature type="region of interest" description="Disordered" evidence="1">
    <location>
        <begin position="40"/>
        <end position="60"/>
    </location>
</feature>
<proteinExistence type="predicted"/>
<protein>
    <submittedName>
        <fullName evidence="2">Putative secreted protein</fullName>
    </submittedName>
</protein>
<dbReference type="AlphaFoldDB" id="A0A2M4B4J3"/>
<sequence>MIGARKLGLPAVALATSSPGDDVCKHFSFVFLAHRDHREAEAPPTHHTTTHHSTHTHCKGSNCHPLAVVNTIA</sequence>
<reference evidence="2" key="1">
    <citation type="submission" date="2018-01" db="EMBL/GenBank/DDBJ databases">
        <title>An insight into the sialome of Amazonian anophelines.</title>
        <authorList>
            <person name="Ribeiro J.M."/>
            <person name="Scarpassa V."/>
            <person name="Calvo E."/>
        </authorList>
    </citation>
    <scope>NUCLEOTIDE SEQUENCE</scope>
    <source>
        <tissue evidence="2">Salivary glands</tissue>
    </source>
</reference>